<evidence type="ECO:0000313" key="3">
    <source>
        <dbReference type="Proteomes" id="UP001589619"/>
    </source>
</evidence>
<accession>A0ABV5W0W4</accession>
<reference evidence="2 3" key="1">
    <citation type="submission" date="2024-09" db="EMBL/GenBank/DDBJ databases">
        <authorList>
            <person name="Sun Q."/>
            <person name="Mori K."/>
        </authorList>
    </citation>
    <scope>NUCLEOTIDE SEQUENCE [LARGE SCALE GENOMIC DNA]</scope>
    <source>
        <strain evidence="2 3">JCM 12520</strain>
    </source>
</reference>
<feature type="domain" description="LysM" evidence="1">
    <location>
        <begin position="186"/>
        <end position="236"/>
    </location>
</feature>
<dbReference type="EMBL" id="JBHMAG010000014">
    <property type="protein sequence ID" value="MFB9754217.1"/>
    <property type="molecule type" value="Genomic_DNA"/>
</dbReference>
<evidence type="ECO:0000313" key="2">
    <source>
        <dbReference type="EMBL" id="MFB9754217.1"/>
    </source>
</evidence>
<gene>
    <name evidence="2" type="ORF">ACFFNY_21825</name>
</gene>
<dbReference type="Gene3D" id="3.10.350.10">
    <property type="entry name" value="LysM domain"/>
    <property type="match status" value="1"/>
</dbReference>
<evidence type="ECO:0000259" key="1">
    <source>
        <dbReference type="PROSITE" id="PS51782"/>
    </source>
</evidence>
<dbReference type="PROSITE" id="PS51782">
    <property type="entry name" value="LYSM"/>
    <property type="match status" value="1"/>
</dbReference>
<protein>
    <submittedName>
        <fullName evidence="2">Peptidoglycan-binding protein</fullName>
    </submittedName>
</protein>
<dbReference type="InterPro" id="IPR036779">
    <property type="entry name" value="LysM_dom_sf"/>
</dbReference>
<name>A0ABV5W0W4_9BACL</name>
<proteinExistence type="predicted"/>
<dbReference type="RefSeq" id="WP_344914075.1">
    <property type="nucleotide sequence ID" value="NZ_BAAAYO010000013.1"/>
</dbReference>
<dbReference type="CDD" id="cd00118">
    <property type="entry name" value="LysM"/>
    <property type="match status" value="1"/>
</dbReference>
<sequence length="239" mass="26597">MAGIPGPYTIELSFNNFAESFRIPVNPETIEFSQSGQGKTYDIVGKGGSAAETRAGEIQVIQNPKLQEISFNSLFPAVHSPFAVVSPDQLRKPLAYINLIQAWMASLRPIRFIYNGANVYISIPASIEKFQWKEAAGSPGDIEYSLSLKEYVFYAPRKAVVVKDESGMDVLVPEPPERPDERKRPSTYIVQPGDDLVKIAMKFYNLDSSRAADIQRINQLTDAQTRPLETGLELELPES</sequence>
<dbReference type="Proteomes" id="UP001589619">
    <property type="component" value="Unassembled WGS sequence"/>
</dbReference>
<comment type="caution">
    <text evidence="2">The sequence shown here is derived from an EMBL/GenBank/DDBJ whole genome shotgun (WGS) entry which is preliminary data.</text>
</comment>
<keyword evidence="3" id="KW-1185">Reference proteome</keyword>
<dbReference type="InterPro" id="IPR018392">
    <property type="entry name" value="LysM"/>
</dbReference>
<organism evidence="2 3">
    <name type="scientific">Paenibacillus hodogayensis</name>
    <dbReference type="NCBI Taxonomy" id="279208"/>
    <lineage>
        <taxon>Bacteria</taxon>
        <taxon>Bacillati</taxon>
        <taxon>Bacillota</taxon>
        <taxon>Bacilli</taxon>
        <taxon>Bacillales</taxon>
        <taxon>Paenibacillaceae</taxon>
        <taxon>Paenibacillus</taxon>
    </lineage>
</organism>